<evidence type="ECO:0000313" key="4">
    <source>
        <dbReference type="Proteomes" id="UP000306562"/>
    </source>
</evidence>
<dbReference type="GO" id="GO:0004806">
    <property type="term" value="F:triacylglycerol lipase activity"/>
    <property type="evidence" value="ECO:0007669"/>
    <property type="project" value="UniProtKB-EC"/>
</dbReference>
<dbReference type="EMBL" id="LR590482">
    <property type="protein sequence ID" value="VTR02255.1"/>
    <property type="molecule type" value="Genomic_DNA"/>
</dbReference>
<dbReference type="InterPro" id="IPR029058">
    <property type="entry name" value="AB_hydrolase_fold"/>
</dbReference>
<dbReference type="Proteomes" id="UP000306562">
    <property type="component" value="Chromosome"/>
</dbReference>
<evidence type="ECO:0000256" key="1">
    <source>
        <dbReference type="ARBA" id="ARBA00022801"/>
    </source>
</evidence>
<evidence type="ECO:0000313" key="3">
    <source>
        <dbReference type="EMBL" id="VTR02255.1"/>
    </source>
</evidence>
<name>A0AAX3I9F6_9PSED</name>
<proteinExistence type="predicted"/>
<organism evidence="3 4">
    <name type="scientific">Pseudomonas synxantha</name>
    <dbReference type="NCBI Taxonomy" id="47883"/>
    <lineage>
        <taxon>Bacteria</taxon>
        <taxon>Pseudomonadati</taxon>
        <taxon>Pseudomonadota</taxon>
        <taxon>Gammaproteobacteria</taxon>
        <taxon>Pseudomonadales</taxon>
        <taxon>Pseudomonadaceae</taxon>
        <taxon>Pseudomonas</taxon>
    </lineage>
</organism>
<dbReference type="EC" id="3.1.1.3" evidence="3"/>
<protein>
    <submittedName>
        <fullName evidence="3">Esterase/lipase/thioesterase family protein</fullName>
        <ecNumber evidence="3">3.1.1.3</ecNumber>
    </submittedName>
</protein>
<sequence length="322" mass="34422">MIGLPVVCCPALTYASQFSTSTAFSTQGIGVASKVQLTVQEVSSPRTFTHGVTRLTDIVYATPDGHRPLTLDLYLPQRPVGHRPLIVYVHGGGWSSGHSRVAGAFEDFPAVLARFAAQGYVVASLNYRLSAEAAFPSALEDVRTAVEWLQERHRDYGVDPSRMAIWGSSAGSQLAALAALDCNHSANRTAPCAKVLISWFGIFDFSTLVKDLRFAAIIQASRRYLHCPDGPCAAATLNAASPINHIGKSAPSVLLIHGMADQVVPSQQSEAMAQALQRQGVQATLLLLPDVSHSFVGKDQIATRAANYAALEATAQFLGEHL</sequence>
<dbReference type="InterPro" id="IPR049492">
    <property type="entry name" value="BD-FAE-like_dom"/>
</dbReference>
<accession>A0AAX3I9F6</accession>
<dbReference type="PANTHER" id="PTHR48081">
    <property type="entry name" value="AB HYDROLASE SUPERFAMILY PROTEIN C4A8.06C"/>
    <property type="match status" value="1"/>
</dbReference>
<reference evidence="3 4" key="1">
    <citation type="submission" date="2019-05" db="EMBL/GenBank/DDBJ databases">
        <authorList>
            <consortium name="Pathogen Informatics"/>
        </authorList>
    </citation>
    <scope>NUCLEOTIDE SEQUENCE [LARGE SCALE GENOMIC DNA]</scope>
    <source>
        <strain evidence="3 4">NCTC10696</strain>
    </source>
</reference>
<keyword evidence="1 3" id="KW-0378">Hydrolase</keyword>
<dbReference type="Gene3D" id="3.40.50.1820">
    <property type="entry name" value="alpha/beta hydrolase"/>
    <property type="match status" value="1"/>
</dbReference>
<dbReference type="InterPro" id="IPR050300">
    <property type="entry name" value="GDXG_lipolytic_enzyme"/>
</dbReference>
<dbReference type="Pfam" id="PF20434">
    <property type="entry name" value="BD-FAE"/>
    <property type="match status" value="1"/>
</dbReference>
<evidence type="ECO:0000259" key="2">
    <source>
        <dbReference type="Pfam" id="PF20434"/>
    </source>
</evidence>
<dbReference type="SUPFAM" id="SSF53474">
    <property type="entry name" value="alpha/beta-Hydrolases"/>
    <property type="match status" value="1"/>
</dbReference>
<feature type="domain" description="BD-FAE-like" evidence="2">
    <location>
        <begin position="71"/>
        <end position="276"/>
    </location>
</feature>
<gene>
    <name evidence="3" type="primary">lip2_3</name>
    <name evidence="3" type="ORF">NCTC10696_03806</name>
</gene>
<dbReference type="AlphaFoldDB" id="A0AAX3I9F6"/>